<dbReference type="Pfam" id="PF10973">
    <property type="entry name" value="DUF2799"/>
    <property type="match status" value="1"/>
</dbReference>
<dbReference type="EMBL" id="BSNX01000067">
    <property type="protein sequence ID" value="GLQ75296.1"/>
    <property type="molecule type" value="Genomic_DNA"/>
</dbReference>
<protein>
    <submittedName>
        <fullName evidence="1">DNA repair ATPase</fullName>
    </submittedName>
</protein>
<dbReference type="Proteomes" id="UP001156690">
    <property type="component" value="Unassembled WGS sequence"/>
</dbReference>
<accession>A0AAV5NXD3</accession>
<comment type="caution">
    <text evidence="1">The sequence shown here is derived from an EMBL/GenBank/DDBJ whole genome shotgun (WGS) entry which is preliminary data.</text>
</comment>
<gene>
    <name evidence="1" type="ORF">GCM10007932_46580</name>
</gene>
<reference evidence="2" key="1">
    <citation type="journal article" date="2019" name="Int. J. Syst. Evol. Microbiol.">
        <title>The Global Catalogue of Microorganisms (GCM) 10K type strain sequencing project: providing services to taxonomists for standard genome sequencing and annotation.</title>
        <authorList>
            <consortium name="The Broad Institute Genomics Platform"/>
            <consortium name="The Broad Institute Genome Sequencing Center for Infectious Disease"/>
            <person name="Wu L."/>
            <person name="Ma J."/>
        </authorList>
    </citation>
    <scope>NUCLEOTIDE SEQUENCE [LARGE SCALE GENOMIC DNA]</scope>
    <source>
        <strain evidence="2">NBRC 15640</strain>
    </source>
</reference>
<evidence type="ECO:0000313" key="2">
    <source>
        <dbReference type="Proteomes" id="UP001156690"/>
    </source>
</evidence>
<proteinExistence type="predicted"/>
<dbReference type="InterPro" id="IPR021242">
    <property type="entry name" value="DUF2799"/>
</dbReference>
<keyword evidence="2" id="KW-1185">Reference proteome</keyword>
<name>A0AAV5NXD3_9VIBR</name>
<dbReference type="AlphaFoldDB" id="A0AAV5NXD3"/>
<organism evidence="1 2">
    <name type="scientific">Vibrio penaeicida</name>
    <dbReference type="NCBI Taxonomy" id="104609"/>
    <lineage>
        <taxon>Bacteria</taxon>
        <taxon>Pseudomonadati</taxon>
        <taxon>Pseudomonadota</taxon>
        <taxon>Gammaproteobacteria</taxon>
        <taxon>Vibrionales</taxon>
        <taxon>Vibrionaceae</taxon>
        <taxon>Vibrio</taxon>
    </lineage>
</organism>
<evidence type="ECO:0000313" key="1">
    <source>
        <dbReference type="EMBL" id="GLQ75296.1"/>
    </source>
</evidence>
<sequence length="155" mass="18022">MSIEECQTTHWRDLGYHQGKTGVNPNIIYDYAKDCSEGGVKVDKVGWSEGFEQGLILYCSPRNGYQVGRNGQHYYGVCDNDQFNENYELGRQAYLKETRLKDIETELLDIERKLLDKNGLDPDERKRLDAERKSLVSERASLLETTRSYQFHITF</sequence>